<reference evidence="8 9" key="1">
    <citation type="submission" date="2022-04" db="EMBL/GenBank/DDBJ databases">
        <title>The arsenic-methylating capacity of Chitinophaga filiformis YT5 during chitin decomposition.</title>
        <authorList>
            <person name="Chen G."/>
            <person name="Liang Y."/>
        </authorList>
    </citation>
    <scope>NUCLEOTIDE SEQUENCE [LARGE SCALE GENOMIC DNA]</scope>
    <source>
        <strain evidence="8 9">YT5</strain>
    </source>
</reference>
<feature type="transmembrane region" description="Helical" evidence="7">
    <location>
        <begin position="345"/>
        <end position="363"/>
    </location>
</feature>
<comment type="subcellular location">
    <subcellularLocation>
        <location evidence="1">Cell membrane</location>
        <topology evidence="1">Multi-pass membrane protein</topology>
    </subcellularLocation>
</comment>
<protein>
    <submittedName>
        <fullName evidence="8">Dicarboxylate/amino acid:cation symporter</fullName>
    </submittedName>
</protein>
<dbReference type="Proteomes" id="UP000830198">
    <property type="component" value="Chromosome"/>
</dbReference>
<dbReference type="InterPro" id="IPR036458">
    <property type="entry name" value="Na:dicarbo_symporter_sf"/>
</dbReference>
<dbReference type="SUPFAM" id="SSF118215">
    <property type="entry name" value="Proton glutamate symport protein"/>
    <property type="match status" value="1"/>
</dbReference>
<organism evidence="8 9">
    <name type="scientific">Chitinophaga filiformis</name>
    <name type="common">Myxococcus filiformis</name>
    <name type="synonym">Flexibacter filiformis</name>
    <dbReference type="NCBI Taxonomy" id="104663"/>
    <lineage>
        <taxon>Bacteria</taxon>
        <taxon>Pseudomonadati</taxon>
        <taxon>Bacteroidota</taxon>
        <taxon>Chitinophagia</taxon>
        <taxon>Chitinophagales</taxon>
        <taxon>Chitinophagaceae</taxon>
        <taxon>Chitinophaga</taxon>
    </lineage>
</organism>
<evidence type="ECO:0000256" key="5">
    <source>
        <dbReference type="ARBA" id="ARBA00022989"/>
    </source>
</evidence>
<feature type="transmembrane region" description="Helical" evidence="7">
    <location>
        <begin position="7"/>
        <end position="25"/>
    </location>
</feature>
<feature type="transmembrane region" description="Helical" evidence="7">
    <location>
        <begin position="121"/>
        <end position="144"/>
    </location>
</feature>
<dbReference type="Pfam" id="PF00375">
    <property type="entry name" value="SDF"/>
    <property type="match status" value="1"/>
</dbReference>
<evidence type="ECO:0000256" key="4">
    <source>
        <dbReference type="ARBA" id="ARBA00022692"/>
    </source>
</evidence>
<dbReference type="PRINTS" id="PR00173">
    <property type="entry name" value="EDTRNSPORT"/>
</dbReference>
<feature type="transmembrane region" description="Helical" evidence="7">
    <location>
        <begin position="235"/>
        <end position="259"/>
    </location>
</feature>
<feature type="transmembrane region" description="Helical" evidence="7">
    <location>
        <begin position="370"/>
        <end position="386"/>
    </location>
</feature>
<proteinExistence type="predicted"/>
<evidence type="ECO:0000313" key="9">
    <source>
        <dbReference type="Proteomes" id="UP000830198"/>
    </source>
</evidence>
<sequence length="455" mass="48711">MKRSNRLTLFIFIAMVLGILTGYIVNVCYTDTYGGGNAGQMVSADNSSLGNTAGHIIGLSTGKGTTGEARIQKFADNISILTDIFLRLVKMIIAPLVFSTLVVGVAKLGDIKAVGRIGGKTMLWFISATFISLFLGLMLVNILQPGHSLNLPVPDSHASSGVAAAAMTLKGFFQHVFPDSVINAMAHNEILQIVVFSLFFGVATAAVGEFGTVVVKFMDSVAHIMLKVTGYVMNFAPFAVFGAMAAIISQKGLTILLTYGKFIGQFYLGLACLWIVLALVGFLILGRRVFTLLGLIKDPLLLAFSTASSEAAYPRTMEELEKFGCDNRIVSFVLPLGYSFNLDGSMMYMTFASLFIAQAYNMHLGFEEQISMLLVLMITSKGIAGVPRASLVVIAGTLSMFHIPEAGLLLLLGVDHLLDMGRSATNVIGNAMATAVVSKWENSLAEVPASQLKEV</sequence>
<dbReference type="PANTHER" id="PTHR42865:SF7">
    <property type="entry name" value="PROTON_GLUTAMATE-ASPARTATE SYMPORTER"/>
    <property type="match status" value="1"/>
</dbReference>
<dbReference type="PANTHER" id="PTHR42865">
    <property type="entry name" value="PROTON/GLUTAMATE-ASPARTATE SYMPORTER"/>
    <property type="match status" value="1"/>
</dbReference>
<keyword evidence="4 7" id="KW-0812">Transmembrane</keyword>
<accession>A0ABY4I5C8</accession>
<keyword evidence="3" id="KW-1003">Cell membrane</keyword>
<evidence type="ECO:0000256" key="7">
    <source>
        <dbReference type="SAM" id="Phobius"/>
    </source>
</evidence>
<evidence type="ECO:0000256" key="1">
    <source>
        <dbReference type="ARBA" id="ARBA00004651"/>
    </source>
</evidence>
<gene>
    <name evidence="8" type="ORF">MYF79_08325</name>
</gene>
<keyword evidence="2" id="KW-0813">Transport</keyword>
<evidence type="ECO:0000256" key="6">
    <source>
        <dbReference type="ARBA" id="ARBA00023136"/>
    </source>
</evidence>
<keyword evidence="6 7" id="KW-0472">Membrane</keyword>
<keyword evidence="5 7" id="KW-1133">Transmembrane helix</keyword>
<evidence type="ECO:0000256" key="3">
    <source>
        <dbReference type="ARBA" id="ARBA00022475"/>
    </source>
</evidence>
<feature type="transmembrane region" description="Helical" evidence="7">
    <location>
        <begin position="193"/>
        <end position="215"/>
    </location>
</feature>
<dbReference type="InterPro" id="IPR001991">
    <property type="entry name" value="Na-dicarboxylate_symporter"/>
</dbReference>
<feature type="transmembrane region" description="Helical" evidence="7">
    <location>
        <begin position="266"/>
        <end position="285"/>
    </location>
</feature>
<dbReference type="RefSeq" id="WP_247813382.1">
    <property type="nucleotide sequence ID" value="NZ_CP095855.1"/>
</dbReference>
<dbReference type="Gene3D" id="1.10.3860.10">
    <property type="entry name" value="Sodium:dicarboxylate symporter"/>
    <property type="match status" value="1"/>
</dbReference>
<dbReference type="EMBL" id="CP095855">
    <property type="protein sequence ID" value="UPK71287.1"/>
    <property type="molecule type" value="Genomic_DNA"/>
</dbReference>
<feature type="transmembrane region" description="Helical" evidence="7">
    <location>
        <begin position="84"/>
        <end position="109"/>
    </location>
</feature>
<evidence type="ECO:0000256" key="2">
    <source>
        <dbReference type="ARBA" id="ARBA00022448"/>
    </source>
</evidence>
<evidence type="ECO:0000313" key="8">
    <source>
        <dbReference type="EMBL" id="UPK71287.1"/>
    </source>
</evidence>
<name>A0ABY4I5C8_CHIFI</name>
<keyword evidence="9" id="KW-1185">Reference proteome</keyword>